<evidence type="ECO:0000256" key="1">
    <source>
        <dbReference type="SAM" id="MobiDB-lite"/>
    </source>
</evidence>
<reference evidence="2" key="1">
    <citation type="submission" date="2014-05" db="EMBL/GenBank/DDBJ databases">
        <title>The transcriptome of the halophilic microalga Tetraselmis sp. GSL018 isolated from the Great Salt Lake, Utah.</title>
        <authorList>
            <person name="Jinkerson R.E."/>
            <person name="D'Adamo S."/>
            <person name="Posewitz M.C."/>
        </authorList>
    </citation>
    <scope>NUCLEOTIDE SEQUENCE</scope>
    <source>
        <strain evidence="2">GSL018</strain>
    </source>
</reference>
<dbReference type="AlphaFoldDB" id="A0A061RAL2"/>
<feature type="compositionally biased region" description="Low complexity" evidence="1">
    <location>
        <begin position="111"/>
        <end position="122"/>
    </location>
</feature>
<feature type="non-terminal residue" evidence="2">
    <location>
        <position position="1"/>
    </location>
</feature>
<name>A0A061RAL2_9CHLO</name>
<feature type="non-terminal residue" evidence="2">
    <location>
        <position position="223"/>
    </location>
</feature>
<feature type="region of interest" description="Disordered" evidence="1">
    <location>
        <begin position="98"/>
        <end position="137"/>
    </location>
</feature>
<proteinExistence type="predicted"/>
<sequence length="223" mass="23429">APARQGFSRILGEVSIALDEIESAILPTALTYRLTRRSKGRKRSAILSCGGKSKEHRSSDTDEAPGEKGSAVRVPSRDVGAGQLRVVLRLFREHHDAEPPAQGASMASGSGPAEGAADPRAGPAGGGSTSQAADEFAREESDFDAFISALWAAWERSHKFHGIHDDEVADDAHNGMVEASHTFLLDRGQLAEEPALQGGDFSGVTFATGWGAAAVHSRSTPTS</sequence>
<evidence type="ECO:0000313" key="2">
    <source>
        <dbReference type="EMBL" id="JAC69992.1"/>
    </source>
</evidence>
<dbReference type="EMBL" id="GBEZ01016241">
    <property type="protein sequence ID" value="JAC69992.1"/>
    <property type="molecule type" value="Transcribed_RNA"/>
</dbReference>
<protein>
    <submittedName>
        <fullName evidence="2">Uncharacterized protein</fullName>
    </submittedName>
</protein>
<organism evidence="2">
    <name type="scientific">Tetraselmis sp. GSL018</name>
    <dbReference type="NCBI Taxonomy" id="582737"/>
    <lineage>
        <taxon>Eukaryota</taxon>
        <taxon>Viridiplantae</taxon>
        <taxon>Chlorophyta</taxon>
        <taxon>core chlorophytes</taxon>
        <taxon>Chlorodendrophyceae</taxon>
        <taxon>Chlorodendrales</taxon>
        <taxon>Chlorodendraceae</taxon>
        <taxon>Tetraselmis</taxon>
    </lineage>
</organism>
<accession>A0A061RAL2</accession>
<gene>
    <name evidence="2" type="ORF">TSPGSL018_5109</name>
</gene>
<feature type="region of interest" description="Disordered" evidence="1">
    <location>
        <begin position="43"/>
        <end position="76"/>
    </location>
</feature>